<protein>
    <submittedName>
        <fullName evidence="2">Uncharacterized protein</fullName>
    </submittedName>
</protein>
<dbReference type="Proteomes" id="UP001225356">
    <property type="component" value="Unassembled WGS sequence"/>
</dbReference>
<sequence>MTAASVRRPPSWECFGRATGPLHEAIEHTPAHPEPLHILVSRRHRLADRCRVQMSDLAGATAWMPGNARDSEWAGSYGFLNAGFAVDIDTSGPTFGMEHFVERISGSSDLRSFVDEKTRIPWHSDVAQIPITEPTPVFPWSLPRRSQNGHPAPPPLITHIKSRHRPP</sequence>
<dbReference type="RefSeq" id="WP_307561626.1">
    <property type="nucleotide sequence ID" value="NZ_JAUSQU010000001.1"/>
</dbReference>
<accession>A0ABT9QG51</accession>
<evidence type="ECO:0000313" key="3">
    <source>
        <dbReference type="Proteomes" id="UP001225356"/>
    </source>
</evidence>
<keyword evidence="3" id="KW-1185">Reference proteome</keyword>
<evidence type="ECO:0000256" key="1">
    <source>
        <dbReference type="SAM" id="MobiDB-lite"/>
    </source>
</evidence>
<gene>
    <name evidence="2" type="ORF">J2853_004949</name>
</gene>
<reference evidence="2 3" key="1">
    <citation type="submission" date="2023-07" db="EMBL/GenBank/DDBJ databases">
        <title>Sequencing the genomes of 1000 actinobacteria strains.</title>
        <authorList>
            <person name="Klenk H.-P."/>
        </authorList>
    </citation>
    <scope>NUCLEOTIDE SEQUENCE [LARGE SCALE GENOMIC DNA]</scope>
    <source>
        <strain evidence="2 3">DSM 46740</strain>
    </source>
</reference>
<dbReference type="EMBL" id="JAUSQU010000001">
    <property type="protein sequence ID" value="MDP9845738.1"/>
    <property type="molecule type" value="Genomic_DNA"/>
</dbReference>
<organism evidence="2 3">
    <name type="scientific">Streptosporangium lutulentum</name>
    <dbReference type="NCBI Taxonomy" id="1461250"/>
    <lineage>
        <taxon>Bacteria</taxon>
        <taxon>Bacillati</taxon>
        <taxon>Actinomycetota</taxon>
        <taxon>Actinomycetes</taxon>
        <taxon>Streptosporangiales</taxon>
        <taxon>Streptosporangiaceae</taxon>
        <taxon>Streptosporangium</taxon>
    </lineage>
</organism>
<evidence type="ECO:0000313" key="2">
    <source>
        <dbReference type="EMBL" id="MDP9845738.1"/>
    </source>
</evidence>
<dbReference type="Gene3D" id="3.40.190.290">
    <property type="match status" value="1"/>
</dbReference>
<proteinExistence type="predicted"/>
<name>A0ABT9QG51_9ACTN</name>
<comment type="caution">
    <text evidence="2">The sequence shown here is derived from an EMBL/GenBank/DDBJ whole genome shotgun (WGS) entry which is preliminary data.</text>
</comment>
<feature type="region of interest" description="Disordered" evidence="1">
    <location>
        <begin position="140"/>
        <end position="167"/>
    </location>
</feature>